<name>A0A397UKY1_9GLOM</name>
<organism evidence="2 3">
    <name type="scientific">Gigaspora rosea</name>
    <dbReference type="NCBI Taxonomy" id="44941"/>
    <lineage>
        <taxon>Eukaryota</taxon>
        <taxon>Fungi</taxon>
        <taxon>Fungi incertae sedis</taxon>
        <taxon>Mucoromycota</taxon>
        <taxon>Glomeromycotina</taxon>
        <taxon>Glomeromycetes</taxon>
        <taxon>Diversisporales</taxon>
        <taxon>Gigasporaceae</taxon>
        <taxon>Gigaspora</taxon>
    </lineage>
</organism>
<accession>A0A397UKY1</accession>
<comment type="caution">
    <text evidence="2">The sequence shown here is derived from an EMBL/GenBank/DDBJ whole genome shotgun (WGS) entry which is preliminary data.</text>
</comment>
<keyword evidence="3" id="KW-1185">Reference proteome</keyword>
<dbReference type="OrthoDB" id="2437372at2759"/>
<feature type="non-terminal residue" evidence="2">
    <location>
        <position position="1"/>
    </location>
</feature>
<sequence>IALWWKKKNYNKAPLAFLSDVFYWKDTNHPFFNILRMHLPYFNEYYVENTHSRIRANTSPNATVDNIIKQAYVISKLVTFFIIRQSKVSLILHILFINYIVNHNSAFKDNYHKTRRYPYTLPALDLLDKKTSLFLLEYFQDLFYNHGKSGPKLKKKRQKPKVYHLATLEEDVDLRRLPTAYSSSYLPQPNLCDRCKHPFSEEDEMVLICGHEYHLTCYNRKCTYCEEFYKKGIFKNVKKFLERLEGEDKLTPEDFDDDENTEKEEEEETSEEVEGISDISSKLEAKISQIIFW</sequence>
<dbReference type="Proteomes" id="UP000266673">
    <property type="component" value="Unassembled WGS sequence"/>
</dbReference>
<proteinExistence type="predicted"/>
<feature type="compositionally biased region" description="Acidic residues" evidence="1">
    <location>
        <begin position="253"/>
        <end position="275"/>
    </location>
</feature>
<evidence type="ECO:0000313" key="3">
    <source>
        <dbReference type="Proteomes" id="UP000266673"/>
    </source>
</evidence>
<reference evidence="2 3" key="1">
    <citation type="submission" date="2018-06" db="EMBL/GenBank/DDBJ databases">
        <title>Comparative genomics reveals the genomic features of Rhizophagus irregularis, R. cerebriforme, R. diaphanum and Gigaspora rosea, and their symbiotic lifestyle signature.</title>
        <authorList>
            <person name="Morin E."/>
            <person name="San Clemente H."/>
            <person name="Chen E.C.H."/>
            <person name="De La Providencia I."/>
            <person name="Hainaut M."/>
            <person name="Kuo A."/>
            <person name="Kohler A."/>
            <person name="Murat C."/>
            <person name="Tang N."/>
            <person name="Roy S."/>
            <person name="Loubradou J."/>
            <person name="Henrissat B."/>
            <person name="Grigoriev I.V."/>
            <person name="Corradi N."/>
            <person name="Roux C."/>
            <person name="Martin F.M."/>
        </authorList>
    </citation>
    <scope>NUCLEOTIDE SEQUENCE [LARGE SCALE GENOMIC DNA]</scope>
    <source>
        <strain evidence="2 3">DAOM 194757</strain>
    </source>
</reference>
<evidence type="ECO:0008006" key="4">
    <source>
        <dbReference type="Google" id="ProtNLM"/>
    </source>
</evidence>
<evidence type="ECO:0000313" key="2">
    <source>
        <dbReference type="EMBL" id="RIB07796.1"/>
    </source>
</evidence>
<protein>
    <recommendedName>
        <fullName evidence="4">RING-type domain-containing protein</fullName>
    </recommendedName>
</protein>
<evidence type="ECO:0000256" key="1">
    <source>
        <dbReference type="SAM" id="MobiDB-lite"/>
    </source>
</evidence>
<dbReference type="STRING" id="44941.A0A397UKY1"/>
<feature type="region of interest" description="Disordered" evidence="1">
    <location>
        <begin position="250"/>
        <end position="278"/>
    </location>
</feature>
<dbReference type="AlphaFoldDB" id="A0A397UKY1"/>
<dbReference type="EMBL" id="QKWP01001598">
    <property type="protein sequence ID" value="RIB07796.1"/>
    <property type="molecule type" value="Genomic_DNA"/>
</dbReference>
<gene>
    <name evidence="2" type="ORF">C2G38_2273023</name>
</gene>